<evidence type="ECO:0000259" key="8">
    <source>
        <dbReference type="PROSITE" id="PS00418"/>
    </source>
</evidence>
<evidence type="ECO:0000256" key="2">
    <source>
        <dbReference type="ARBA" id="ARBA00004328"/>
    </source>
</evidence>
<dbReference type="GO" id="GO:0019029">
    <property type="term" value="C:helical viral capsid"/>
    <property type="evidence" value="ECO:0007669"/>
    <property type="project" value="UniProtKB-KW"/>
</dbReference>
<reference evidence="9" key="1">
    <citation type="submission" date="2020-11" db="EMBL/GenBank/DDBJ databases">
        <authorList>
            <person name="Bejerman N."/>
        </authorList>
    </citation>
    <scope>NUCLEOTIDE SEQUENCE</scope>
    <source>
        <strain evidence="9">Phyll</strain>
    </source>
</reference>
<dbReference type="InterPro" id="IPR000052">
    <property type="entry name" value="Pltvir_coat"/>
</dbReference>
<name>A0A7T5QZ41_9VIRU</name>
<dbReference type="Pfam" id="PF00286">
    <property type="entry name" value="Flexi_CP"/>
    <property type="match status" value="1"/>
</dbReference>
<evidence type="ECO:0000256" key="3">
    <source>
        <dbReference type="ARBA" id="ARBA00022497"/>
    </source>
</evidence>
<keyword evidence="3" id="KW-1139">Helical capsid protein</keyword>
<proteinExistence type="predicted"/>
<keyword evidence="6" id="KW-0687">Ribonucleoprotein</keyword>
<comment type="subcellular location">
    <subcellularLocation>
        <location evidence="2">Virion</location>
    </subcellularLocation>
</comment>
<keyword evidence="5" id="KW-0946">Virion</keyword>
<dbReference type="PROSITE" id="PS00418">
    <property type="entry name" value="POTEX_CARLAVIRUS_COAT"/>
    <property type="match status" value="1"/>
</dbReference>
<dbReference type="PRINTS" id="PR00232">
    <property type="entry name" value="POTXCARLCOAT"/>
</dbReference>
<feature type="region of interest" description="Disordered" evidence="7">
    <location>
        <begin position="24"/>
        <end position="66"/>
    </location>
</feature>
<evidence type="ECO:0000256" key="1">
    <source>
        <dbReference type="ARBA" id="ARBA00004032"/>
    </source>
</evidence>
<evidence type="ECO:0000256" key="7">
    <source>
        <dbReference type="SAM" id="MobiDB-lite"/>
    </source>
</evidence>
<evidence type="ECO:0000256" key="6">
    <source>
        <dbReference type="ARBA" id="ARBA00023274"/>
    </source>
</evidence>
<accession>A0A7T5QZ41</accession>
<evidence type="ECO:0000256" key="5">
    <source>
        <dbReference type="ARBA" id="ARBA00022844"/>
    </source>
</evidence>
<dbReference type="GO" id="GO:0005198">
    <property type="term" value="F:structural molecule activity"/>
    <property type="evidence" value="ECO:0007669"/>
    <property type="project" value="InterPro"/>
</dbReference>
<protein>
    <submittedName>
        <fullName evidence="9">CP</fullName>
    </submittedName>
</protein>
<keyword evidence="4" id="KW-0167">Capsid protein</keyword>
<comment type="function">
    <text evidence="1">Required for genome encapsidation. Forms ribonucleoprotein complexes along with TGB1 helicase and viral RNA.</text>
</comment>
<organism evidence="9">
    <name type="scientific">Phyllanthus potexvirus 1</name>
    <dbReference type="NCBI Taxonomy" id="2794412"/>
    <lineage>
        <taxon>Viruses</taxon>
        <taxon>Riboviria</taxon>
        <taxon>Orthornavirae</taxon>
        <taxon>Kitrinoviricota</taxon>
        <taxon>Alsuviricetes</taxon>
        <taxon>Tymovirales</taxon>
        <taxon>Alphaflexiviridae</taxon>
        <taxon>Potexvirus</taxon>
    </lineage>
</organism>
<evidence type="ECO:0000256" key="4">
    <source>
        <dbReference type="ARBA" id="ARBA00022561"/>
    </source>
</evidence>
<sequence>MSNRTRRAEILGLLENAALSDEERATLQSELDNLPPAAANPLPAADPMPGVGNRPRARVGRSALTRPPPKDVVRALSYTPASNAIATADEVDAVATGWSELGVPADQLFAAAFDLARHCADIGSSGQAELVGNSEPFPTVKRTELAAIIKRECKSLRQFCAYFAKFVWNDLIRTDTPPAGWERGGFRFEERFAGFDFFHGVNHTASLTPQEGIIRAPSELETRAAATNSFVAIARATKGKSDKLTTAVEVTHGTFSGSYQAELAPP</sequence>
<feature type="domain" description="Potexviruses and carlaviruses coat protein" evidence="8">
    <location>
        <begin position="191"/>
        <end position="206"/>
    </location>
</feature>
<dbReference type="GO" id="GO:1990904">
    <property type="term" value="C:ribonucleoprotein complex"/>
    <property type="evidence" value="ECO:0007669"/>
    <property type="project" value="UniProtKB-KW"/>
</dbReference>
<dbReference type="EMBL" id="MW328725">
    <property type="protein sequence ID" value="QQG34574.1"/>
    <property type="molecule type" value="Genomic_RNA"/>
</dbReference>
<feature type="compositionally biased region" description="Low complexity" evidence="7">
    <location>
        <begin position="31"/>
        <end position="47"/>
    </location>
</feature>
<evidence type="ECO:0000313" key="9">
    <source>
        <dbReference type="EMBL" id="QQG34574.1"/>
    </source>
</evidence>